<dbReference type="GO" id="GO:0005634">
    <property type="term" value="C:nucleus"/>
    <property type="evidence" value="ECO:0007669"/>
    <property type="project" value="UniProtKB-SubCell"/>
</dbReference>
<evidence type="ECO:0000256" key="3">
    <source>
        <dbReference type="ARBA" id="ARBA00009914"/>
    </source>
</evidence>
<dbReference type="GeneID" id="110973753"/>
<dbReference type="PANTHER" id="PTHR16040:SF7">
    <property type="entry name" value="AUSTRALIN, ISOFORM A-RELATED"/>
    <property type="match status" value="1"/>
</dbReference>
<evidence type="ECO:0000256" key="6">
    <source>
        <dbReference type="ARBA" id="ARBA00022776"/>
    </source>
</evidence>
<dbReference type="InterPro" id="IPR018867">
    <property type="entry name" value="Cell_div_borealin"/>
</dbReference>
<keyword evidence="9" id="KW-0137">Centromere</keyword>
<keyword evidence="7" id="KW-0539">Nucleus</keyword>
<evidence type="ECO:0000313" key="14">
    <source>
        <dbReference type="RefSeq" id="XP_022080520.1"/>
    </source>
</evidence>
<keyword evidence="6" id="KW-0498">Mitosis</keyword>
<feature type="compositionally biased region" description="Low complexity" evidence="10">
    <location>
        <begin position="128"/>
        <end position="150"/>
    </location>
</feature>
<dbReference type="Pfam" id="PF10512">
    <property type="entry name" value="Borealin"/>
    <property type="match status" value="1"/>
</dbReference>
<dbReference type="OrthoDB" id="6360905at2759"/>
<evidence type="ECO:0000256" key="2">
    <source>
        <dbReference type="ARBA" id="ARBA00004584"/>
    </source>
</evidence>
<evidence type="ECO:0000259" key="12">
    <source>
        <dbReference type="Pfam" id="PF10512"/>
    </source>
</evidence>
<dbReference type="InterPro" id="IPR046466">
    <property type="entry name" value="Borealin_C"/>
</dbReference>
<dbReference type="InterPro" id="IPR018851">
    <property type="entry name" value="Borealin_N"/>
</dbReference>
<dbReference type="GO" id="GO:0032133">
    <property type="term" value="C:chromosome passenger complex"/>
    <property type="evidence" value="ECO:0007669"/>
    <property type="project" value="TreeGrafter"/>
</dbReference>
<dbReference type="Proteomes" id="UP000694845">
    <property type="component" value="Unplaced"/>
</dbReference>
<dbReference type="GO" id="GO:0000070">
    <property type="term" value="P:mitotic sister chromatid segregation"/>
    <property type="evidence" value="ECO:0007669"/>
    <property type="project" value="TreeGrafter"/>
</dbReference>
<gene>
    <name evidence="14" type="primary">LOC110973753</name>
</gene>
<comment type="subcellular location">
    <subcellularLocation>
        <location evidence="2">Chromosome</location>
        <location evidence="2">Centromere</location>
    </subcellularLocation>
    <subcellularLocation>
        <location evidence="1">Nucleus</location>
    </subcellularLocation>
</comment>
<feature type="region of interest" description="Disordered" evidence="10">
    <location>
        <begin position="1"/>
        <end position="29"/>
    </location>
</feature>
<evidence type="ECO:0000256" key="4">
    <source>
        <dbReference type="ARBA" id="ARBA00022454"/>
    </source>
</evidence>
<dbReference type="PANTHER" id="PTHR16040">
    <property type="entry name" value="AUSTRALIN, ISOFORM A-RELATED"/>
    <property type="match status" value="1"/>
</dbReference>
<comment type="similarity">
    <text evidence="3">Belongs to the borealin family.</text>
</comment>
<keyword evidence="5" id="KW-0132">Cell division</keyword>
<evidence type="ECO:0000259" key="11">
    <source>
        <dbReference type="Pfam" id="PF10444"/>
    </source>
</evidence>
<protein>
    <submittedName>
        <fullName evidence="14">Borealin-like</fullName>
    </submittedName>
</protein>
<accession>A0A8B7XKN9</accession>
<dbReference type="GO" id="GO:0051301">
    <property type="term" value="P:cell division"/>
    <property type="evidence" value="ECO:0007669"/>
    <property type="project" value="UniProtKB-KW"/>
</dbReference>
<dbReference type="GO" id="GO:0000775">
    <property type="term" value="C:chromosome, centromeric region"/>
    <property type="evidence" value="ECO:0007669"/>
    <property type="project" value="UniProtKB-SubCell"/>
</dbReference>
<evidence type="ECO:0000256" key="8">
    <source>
        <dbReference type="ARBA" id="ARBA00023306"/>
    </source>
</evidence>
<reference evidence="14" key="1">
    <citation type="submission" date="2025-08" db="UniProtKB">
        <authorList>
            <consortium name="RefSeq"/>
        </authorList>
    </citation>
    <scope>IDENTIFICATION</scope>
</reference>
<evidence type="ECO:0000256" key="1">
    <source>
        <dbReference type="ARBA" id="ARBA00004123"/>
    </source>
</evidence>
<keyword evidence="13" id="KW-1185">Reference proteome</keyword>
<evidence type="ECO:0000256" key="7">
    <source>
        <dbReference type="ARBA" id="ARBA00023242"/>
    </source>
</evidence>
<dbReference type="GO" id="GO:0051233">
    <property type="term" value="C:spindle midzone"/>
    <property type="evidence" value="ECO:0007669"/>
    <property type="project" value="TreeGrafter"/>
</dbReference>
<evidence type="ECO:0000256" key="10">
    <source>
        <dbReference type="SAM" id="MobiDB-lite"/>
    </source>
</evidence>
<name>A0A8B7XKN9_ACAPL</name>
<evidence type="ECO:0000313" key="13">
    <source>
        <dbReference type="Proteomes" id="UP000694845"/>
    </source>
</evidence>
<organism evidence="13 14">
    <name type="scientific">Acanthaster planci</name>
    <name type="common">Crown-of-thorns starfish</name>
    <dbReference type="NCBI Taxonomy" id="133434"/>
    <lineage>
        <taxon>Eukaryota</taxon>
        <taxon>Metazoa</taxon>
        <taxon>Echinodermata</taxon>
        <taxon>Eleutherozoa</taxon>
        <taxon>Asterozoa</taxon>
        <taxon>Asteroidea</taxon>
        <taxon>Valvatacea</taxon>
        <taxon>Valvatida</taxon>
        <taxon>Acanthasteridae</taxon>
        <taxon>Acanthaster</taxon>
    </lineage>
</organism>
<feature type="domain" description="Borealin C-terminal" evidence="12">
    <location>
        <begin position="203"/>
        <end position="320"/>
    </location>
</feature>
<dbReference type="KEGG" id="aplc:110973753"/>
<proteinExistence type="inferred from homology"/>
<dbReference type="Gene3D" id="6.10.250.1900">
    <property type="match status" value="1"/>
</dbReference>
<sequence>MPKKRRTKVVTLAAKTASGDESGNSSNEERQKKIDAYLKDFDLRVANCIAQARSEATTMCNAINSAFTIELFKLPKSIREMAKTDFMARGGSINDTALQHVTEMTDSLASSIVAKTMTASKQGKALSAQSSSTAQAPSALEECTEKTVTTTKKKGAKGRKKTTAAATSKRSTRTQSVLTNNQEMNIQDVGEPQTVRRSTRQKTARNQFVTPATKMGKSGAVLSSWDTPMVTPKFDPRLPVTPATCVMRDPRRGETIISLAGSPINVPSKREASRPEAVIPLADGTALTIGTSSPQVDMTMDENTRKNILLLQSNLAKILQKCPVQGDS</sequence>
<keyword evidence="8" id="KW-0131">Cell cycle</keyword>
<keyword evidence="4" id="KW-0158">Chromosome</keyword>
<evidence type="ECO:0000256" key="9">
    <source>
        <dbReference type="ARBA" id="ARBA00023328"/>
    </source>
</evidence>
<dbReference type="RefSeq" id="XP_022080520.1">
    <property type="nucleotide sequence ID" value="XM_022224828.1"/>
</dbReference>
<feature type="compositionally biased region" description="Basic residues" evidence="10">
    <location>
        <begin position="151"/>
        <end position="162"/>
    </location>
</feature>
<dbReference type="OMA" id="DMNWLEY"/>
<dbReference type="AlphaFoldDB" id="A0A8B7XKN9"/>
<feature type="region of interest" description="Disordered" evidence="10">
    <location>
        <begin position="128"/>
        <end position="176"/>
    </location>
</feature>
<dbReference type="Pfam" id="PF10444">
    <property type="entry name" value="Nbl1_Borealin_N"/>
    <property type="match status" value="1"/>
</dbReference>
<feature type="domain" description="Borealin N-terminal" evidence="11">
    <location>
        <begin position="33"/>
        <end position="88"/>
    </location>
</feature>
<evidence type="ECO:0000256" key="5">
    <source>
        <dbReference type="ARBA" id="ARBA00022618"/>
    </source>
</evidence>